<dbReference type="Gene3D" id="1.10.1660.10">
    <property type="match status" value="1"/>
</dbReference>
<organism evidence="3 4">
    <name type="scientific">Desulfobotulus pelophilus</name>
    <dbReference type="NCBI Taxonomy" id="2823377"/>
    <lineage>
        <taxon>Bacteria</taxon>
        <taxon>Pseudomonadati</taxon>
        <taxon>Thermodesulfobacteriota</taxon>
        <taxon>Desulfobacteria</taxon>
        <taxon>Desulfobacterales</taxon>
        <taxon>Desulfobacteraceae</taxon>
        <taxon>Desulfobotulus</taxon>
    </lineage>
</organism>
<dbReference type="InterPro" id="IPR000551">
    <property type="entry name" value="MerR-type_HTH_dom"/>
</dbReference>
<dbReference type="InterPro" id="IPR009061">
    <property type="entry name" value="DNA-bd_dom_put_sf"/>
</dbReference>
<dbReference type="RefSeq" id="WP_265424211.1">
    <property type="nucleotide sequence ID" value="NZ_JAPFPW010000004.1"/>
</dbReference>
<evidence type="ECO:0000256" key="1">
    <source>
        <dbReference type="ARBA" id="ARBA00023125"/>
    </source>
</evidence>
<evidence type="ECO:0000313" key="3">
    <source>
        <dbReference type="EMBL" id="MCW7753341.1"/>
    </source>
</evidence>
<dbReference type="SUPFAM" id="SSF46955">
    <property type="entry name" value="Putative DNA-binding domain"/>
    <property type="match status" value="1"/>
</dbReference>
<dbReference type="InterPro" id="IPR047057">
    <property type="entry name" value="MerR_fam"/>
</dbReference>
<dbReference type="CDD" id="cd01107">
    <property type="entry name" value="HTH_BmrR"/>
    <property type="match status" value="1"/>
</dbReference>
<dbReference type="PROSITE" id="PS00552">
    <property type="entry name" value="HTH_MERR_1"/>
    <property type="match status" value="1"/>
</dbReference>
<dbReference type="InterPro" id="IPR029442">
    <property type="entry name" value="GyrI-like"/>
</dbReference>
<accession>A0ABT3N7B2</accession>
<keyword evidence="4" id="KW-1185">Reference proteome</keyword>
<gene>
    <name evidence="3" type="ORF">OOT00_04990</name>
</gene>
<sequence>MKDKDRYSIGEVSTLCNVSKKALRYYDKIGLINSQRDESNNYRYYTQKSLLAVPVIKYYKQMGFKLDEMRDFIEGNAFNIYKAIQHSFRSKITELKHHQEEIRRQYLSVTDWYDLIIEAEMVIDNNIQEVAIKFVESSDCLFQIQAFDNNIEASIINIEFTNYVENVNNEITGPVIINFSSVRDRMQDKPQPIRILQRTLMECKEHEKMTFGGHMMLSCYHIGSHETVGETYEKMLRWAKNHSYVLSEDSFERYVTDYWTTRNSSQFVTEIMMGVSRN</sequence>
<dbReference type="Proteomes" id="UP001209681">
    <property type="component" value="Unassembled WGS sequence"/>
</dbReference>
<dbReference type="SMART" id="SM00422">
    <property type="entry name" value="HTH_MERR"/>
    <property type="match status" value="1"/>
</dbReference>
<evidence type="ECO:0000313" key="4">
    <source>
        <dbReference type="Proteomes" id="UP001209681"/>
    </source>
</evidence>
<dbReference type="SUPFAM" id="SSF55136">
    <property type="entry name" value="Probable bacterial effector-binding domain"/>
    <property type="match status" value="1"/>
</dbReference>
<dbReference type="Gene3D" id="3.20.80.10">
    <property type="entry name" value="Regulatory factor, effector binding domain"/>
    <property type="match status" value="1"/>
</dbReference>
<dbReference type="PANTHER" id="PTHR30204:SF96">
    <property type="entry name" value="CHROMOSOME-ANCHORING PROTEIN RACA"/>
    <property type="match status" value="1"/>
</dbReference>
<comment type="caution">
    <text evidence="3">The sequence shown here is derived from an EMBL/GenBank/DDBJ whole genome shotgun (WGS) entry which is preliminary data.</text>
</comment>
<protein>
    <submittedName>
        <fullName evidence="3">MerR family transcriptional regulator</fullName>
    </submittedName>
</protein>
<dbReference type="Pfam" id="PF06445">
    <property type="entry name" value="GyrI-like"/>
    <property type="match status" value="1"/>
</dbReference>
<dbReference type="PROSITE" id="PS50937">
    <property type="entry name" value="HTH_MERR_2"/>
    <property type="match status" value="1"/>
</dbReference>
<keyword evidence="1" id="KW-0238">DNA-binding</keyword>
<reference evidence="3 4" key="1">
    <citation type="submission" date="2022-11" db="EMBL/GenBank/DDBJ databases">
        <title>Desulfobotulus tamanensis H1 sp. nov. - anaerobic, alkaliphilic, sulphate reducing bacterium isolated from terrestrial mud volcano.</title>
        <authorList>
            <person name="Frolova A."/>
            <person name="Merkel A.Y."/>
            <person name="Slobodkin A.I."/>
        </authorList>
    </citation>
    <scope>NUCLEOTIDE SEQUENCE [LARGE SCALE GENOMIC DNA]</scope>
    <source>
        <strain evidence="3 4">H1</strain>
    </source>
</reference>
<proteinExistence type="predicted"/>
<feature type="domain" description="HTH merR-type" evidence="2">
    <location>
        <begin position="6"/>
        <end position="75"/>
    </location>
</feature>
<evidence type="ECO:0000259" key="2">
    <source>
        <dbReference type="PROSITE" id="PS50937"/>
    </source>
</evidence>
<name>A0ABT3N7B2_9BACT</name>
<dbReference type="Pfam" id="PF00376">
    <property type="entry name" value="MerR"/>
    <property type="match status" value="1"/>
</dbReference>
<dbReference type="EMBL" id="JAPFPW010000004">
    <property type="protein sequence ID" value="MCW7753341.1"/>
    <property type="molecule type" value="Genomic_DNA"/>
</dbReference>
<dbReference type="InterPro" id="IPR011256">
    <property type="entry name" value="Reg_factor_effector_dom_sf"/>
</dbReference>
<dbReference type="PANTHER" id="PTHR30204">
    <property type="entry name" value="REDOX-CYCLING DRUG-SENSING TRANSCRIPTIONAL ACTIVATOR SOXR"/>
    <property type="match status" value="1"/>
</dbReference>